<name>A0A6J1GPW6_CUCMO</name>
<reference evidence="3" key="1">
    <citation type="submission" date="2025-08" db="UniProtKB">
        <authorList>
            <consortium name="RefSeq"/>
        </authorList>
    </citation>
    <scope>IDENTIFICATION</scope>
    <source>
        <tissue evidence="3">Young leaves</tissue>
    </source>
</reference>
<dbReference type="PRINTS" id="PR01217">
    <property type="entry name" value="PRICHEXTENSN"/>
</dbReference>
<keyword evidence="2" id="KW-1185">Reference proteome</keyword>
<sequence length="175" mass="18813">MLWLYISFQSSSFHFTSMADLTSIFLTLFLISLSKFSLSSPTVSARDQVGCSMCASCDNPCQLPPPPPLIVDCPPPPSPPPPPPPSPPPPLATPECPPPPSPPSCDACVYPSPPPPSSIQPYTPTDGGQYPGLAPPPPNPILPYFPYYYYTPPSGSGKSVPFSWKFLPLLFILRL</sequence>
<feature type="compositionally biased region" description="Pro residues" evidence="1">
    <location>
        <begin position="72"/>
        <end position="103"/>
    </location>
</feature>
<dbReference type="AlphaFoldDB" id="A0A6J1GPW6"/>
<evidence type="ECO:0000313" key="2">
    <source>
        <dbReference type="Proteomes" id="UP000504609"/>
    </source>
</evidence>
<organism evidence="2 3">
    <name type="scientific">Cucurbita moschata</name>
    <name type="common">Winter crookneck squash</name>
    <name type="synonym">Cucurbita pepo var. moschata</name>
    <dbReference type="NCBI Taxonomy" id="3662"/>
    <lineage>
        <taxon>Eukaryota</taxon>
        <taxon>Viridiplantae</taxon>
        <taxon>Streptophyta</taxon>
        <taxon>Embryophyta</taxon>
        <taxon>Tracheophyta</taxon>
        <taxon>Spermatophyta</taxon>
        <taxon>Magnoliopsida</taxon>
        <taxon>eudicotyledons</taxon>
        <taxon>Gunneridae</taxon>
        <taxon>Pentapetalae</taxon>
        <taxon>rosids</taxon>
        <taxon>fabids</taxon>
        <taxon>Cucurbitales</taxon>
        <taxon>Cucurbitaceae</taxon>
        <taxon>Cucurbiteae</taxon>
        <taxon>Cucurbita</taxon>
    </lineage>
</organism>
<feature type="region of interest" description="Disordered" evidence="1">
    <location>
        <begin position="72"/>
        <end position="135"/>
    </location>
</feature>
<proteinExistence type="predicted"/>
<accession>A0A6J1GPW6</accession>
<dbReference type="PANTHER" id="PTHR37702:SF17">
    <property type="entry name" value="TRANSMEMBRANE PROTEIN"/>
    <property type="match status" value="1"/>
</dbReference>
<evidence type="ECO:0000313" key="3">
    <source>
        <dbReference type="RefSeq" id="XP_022953998.1"/>
    </source>
</evidence>
<protein>
    <submittedName>
        <fullName evidence="3">Leucine-rich repeat extensin-like protein 3</fullName>
    </submittedName>
</protein>
<dbReference type="KEGG" id="cmos:111456389"/>
<dbReference type="Proteomes" id="UP000504609">
    <property type="component" value="Unplaced"/>
</dbReference>
<evidence type="ECO:0000256" key="1">
    <source>
        <dbReference type="SAM" id="MobiDB-lite"/>
    </source>
</evidence>
<dbReference type="PANTHER" id="PTHR37702">
    <property type="entry name" value="PROLINE-RICH FAMILY PROTEIN"/>
    <property type="match status" value="1"/>
</dbReference>
<dbReference type="GeneID" id="111456389"/>
<dbReference type="RefSeq" id="XP_022953998.1">
    <property type="nucleotide sequence ID" value="XM_023098230.1"/>
</dbReference>
<gene>
    <name evidence="3" type="primary">LOC111456389</name>
</gene>